<dbReference type="PANTHER" id="PTHR23028">
    <property type="entry name" value="ACETYLTRANSFERASE"/>
    <property type="match status" value="1"/>
</dbReference>
<feature type="compositionally biased region" description="Pro residues" evidence="1">
    <location>
        <begin position="421"/>
        <end position="437"/>
    </location>
</feature>
<dbReference type="RefSeq" id="WP_147328486.1">
    <property type="nucleotide sequence ID" value="NZ_CP144375.1"/>
</dbReference>
<dbReference type="OrthoDB" id="9807745at2"/>
<accession>A0A3E0HVT3</accession>
<feature type="transmembrane region" description="Helical" evidence="2">
    <location>
        <begin position="180"/>
        <end position="199"/>
    </location>
</feature>
<feature type="transmembrane region" description="Helical" evidence="2">
    <location>
        <begin position="205"/>
        <end position="225"/>
    </location>
</feature>
<dbReference type="Proteomes" id="UP000256269">
    <property type="component" value="Unassembled WGS sequence"/>
</dbReference>
<comment type="caution">
    <text evidence="4">The sequence shown here is derived from an EMBL/GenBank/DDBJ whole genome shotgun (WGS) entry which is preliminary data.</text>
</comment>
<keyword evidence="2" id="KW-0472">Membrane</keyword>
<evidence type="ECO:0000313" key="4">
    <source>
        <dbReference type="EMBL" id="REH50075.1"/>
    </source>
</evidence>
<evidence type="ECO:0000259" key="3">
    <source>
        <dbReference type="Pfam" id="PF01757"/>
    </source>
</evidence>
<feature type="transmembrane region" description="Helical" evidence="2">
    <location>
        <begin position="232"/>
        <end position="251"/>
    </location>
</feature>
<evidence type="ECO:0000256" key="1">
    <source>
        <dbReference type="SAM" id="MobiDB-lite"/>
    </source>
</evidence>
<keyword evidence="5" id="KW-1185">Reference proteome</keyword>
<feature type="transmembrane region" description="Helical" evidence="2">
    <location>
        <begin position="97"/>
        <end position="119"/>
    </location>
</feature>
<keyword evidence="2" id="KW-0812">Transmembrane</keyword>
<proteinExistence type="predicted"/>
<feature type="transmembrane region" description="Helical" evidence="2">
    <location>
        <begin position="150"/>
        <end position="173"/>
    </location>
</feature>
<dbReference type="GO" id="GO:0016020">
    <property type="term" value="C:membrane"/>
    <property type="evidence" value="ECO:0007669"/>
    <property type="project" value="TreeGrafter"/>
</dbReference>
<feature type="transmembrane region" description="Helical" evidence="2">
    <location>
        <begin position="64"/>
        <end position="85"/>
    </location>
</feature>
<feature type="transmembrane region" description="Helical" evidence="2">
    <location>
        <begin position="325"/>
        <end position="343"/>
    </location>
</feature>
<feature type="domain" description="Acyltransferase 3" evidence="3">
    <location>
        <begin position="13"/>
        <end position="333"/>
    </location>
</feature>
<feature type="region of interest" description="Disordered" evidence="1">
    <location>
        <begin position="381"/>
        <end position="437"/>
    </location>
</feature>
<name>A0A3E0HVT3_9PSEU</name>
<dbReference type="InterPro" id="IPR050879">
    <property type="entry name" value="Acyltransferase_3"/>
</dbReference>
<dbReference type="InterPro" id="IPR002656">
    <property type="entry name" value="Acyl_transf_3_dom"/>
</dbReference>
<dbReference type="AlphaFoldDB" id="A0A3E0HVT3"/>
<dbReference type="GO" id="GO:0016747">
    <property type="term" value="F:acyltransferase activity, transferring groups other than amino-acyl groups"/>
    <property type="evidence" value="ECO:0007669"/>
    <property type="project" value="InterPro"/>
</dbReference>
<gene>
    <name evidence="4" type="ORF">BCF44_104345</name>
</gene>
<protein>
    <submittedName>
        <fullName evidence="4">Peptidoglycan/LPS O-acetylase OafA/YrhL</fullName>
    </submittedName>
</protein>
<feature type="transmembrane region" description="Helical" evidence="2">
    <location>
        <begin position="12"/>
        <end position="37"/>
    </location>
</feature>
<feature type="transmembrane region" description="Helical" evidence="2">
    <location>
        <begin position="300"/>
        <end position="319"/>
    </location>
</feature>
<dbReference type="PANTHER" id="PTHR23028:SF53">
    <property type="entry name" value="ACYL_TRANSF_3 DOMAIN-CONTAINING PROTEIN"/>
    <property type="match status" value="1"/>
</dbReference>
<dbReference type="GO" id="GO:0000271">
    <property type="term" value="P:polysaccharide biosynthetic process"/>
    <property type="evidence" value="ECO:0007669"/>
    <property type="project" value="TreeGrafter"/>
</dbReference>
<dbReference type="Pfam" id="PF01757">
    <property type="entry name" value="Acyl_transf_3"/>
    <property type="match status" value="1"/>
</dbReference>
<evidence type="ECO:0000256" key="2">
    <source>
        <dbReference type="SAM" id="Phobius"/>
    </source>
</evidence>
<sequence>MAAGQQTGKRRVVFIDIARALAALLVMESHLVTAWTVRHHVSSPVFDVVNSLFTDPLYLSNQGIGQPGVPLFFLISGFIVTPLAVRQGVGRFAVGRVLRIYPTLIVVVLLTGGAMLLGLQPLLTGQADDVTPLTLLTNATLVNYLLVPQVVLIGVAWTLIIEVVFYLLIIALLPLVRRHLWAAIAVELTFVQIVLMTARSFGPNYLLFAVTVSYIPIVVMGQVIWAANSKRIPLWAAGVLMTACWVLYVWAGMRDMGRIDSSYDLSLAIALLCFLLGLFAEDRLKERAAWTWLSERTYSLYLWHGLVGYGVLSAVEPVVGFEFALVVAVIATFGAVEVSYRLIEHPSHVLARRLASRKPDEKPRDIAAEIAAEVTTRIPRVEEPTRQVAVRPRPPQPPQRMPMPQPRDQYPPRNPQARPAPRAPQLPTAPPPGRHRG</sequence>
<evidence type="ECO:0000313" key="5">
    <source>
        <dbReference type="Proteomes" id="UP000256269"/>
    </source>
</evidence>
<feature type="compositionally biased region" description="Pro residues" evidence="1">
    <location>
        <begin position="392"/>
        <end position="405"/>
    </location>
</feature>
<organism evidence="4 5">
    <name type="scientific">Kutzneria buriramensis</name>
    <dbReference type="NCBI Taxonomy" id="1045776"/>
    <lineage>
        <taxon>Bacteria</taxon>
        <taxon>Bacillati</taxon>
        <taxon>Actinomycetota</taxon>
        <taxon>Actinomycetes</taxon>
        <taxon>Pseudonocardiales</taxon>
        <taxon>Pseudonocardiaceae</taxon>
        <taxon>Kutzneria</taxon>
    </lineage>
</organism>
<reference evidence="4 5" key="1">
    <citation type="submission" date="2018-08" db="EMBL/GenBank/DDBJ databases">
        <title>Genomic Encyclopedia of Archaeal and Bacterial Type Strains, Phase II (KMG-II): from individual species to whole genera.</title>
        <authorList>
            <person name="Goeker M."/>
        </authorList>
    </citation>
    <scope>NUCLEOTIDE SEQUENCE [LARGE SCALE GENOMIC DNA]</scope>
    <source>
        <strain evidence="4 5">DSM 45791</strain>
    </source>
</reference>
<feature type="transmembrane region" description="Helical" evidence="2">
    <location>
        <begin position="263"/>
        <end position="280"/>
    </location>
</feature>
<dbReference type="EMBL" id="QUNO01000004">
    <property type="protein sequence ID" value="REH50075.1"/>
    <property type="molecule type" value="Genomic_DNA"/>
</dbReference>
<keyword evidence="2" id="KW-1133">Transmembrane helix</keyword>